<accession>A0ABQ5R9F0</accession>
<feature type="domain" description="Fibronectin type-III" evidence="6">
    <location>
        <begin position="133"/>
        <end position="223"/>
    </location>
</feature>
<comment type="caution">
    <text evidence="7">The sequence shown here is derived from an EMBL/GenBank/DDBJ whole genome shotgun (WGS) entry which is preliminary data.</text>
</comment>
<dbReference type="Gene3D" id="2.60.40.10">
    <property type="entry name" value="Immunoglobulins"/>
    <property type="match status" value="2"/>
</dbReference>
<dbReference type="EMBL" id="BSDI01000082">
    <property type="protein sequence ID" value="GLI03300.1"/>
    <property type="molecule type" value="Genomic_DNA"/>
</dbReference>
<feature type="compositionally biased region" description="Polar residues" evidence="4">
    <location>
        <begin position="111"/>
        <end position="123"/>
    </location>
</feature>
<dbReference type="SUPFAM" id="SSF49384">
    <property type="entry name" value="Carbohydrate-binding domain"/>
    <property type="match status" value="1"/>
</dbReference>
<keyword evidence="3" id="KW-0624">Polysaccharide degradation</keyword>
<dbReference type="PANTHER" id="PTHR46957:SF3">
    <property type="entry name" value="CYTOKINE RECEPTOR"/>
    <property type="match status" value="1"/>
</dbReference>
<dbReference type="SMART" id="SM00637">
    <property type="entry name" value="CBD_II"/>
    <property type="match status" value="1"/>
</dbReference>
<keyword evidence="8" id="KW-1185">Reference proteome</keyword>
<feature type="chain" id="PRO_5045984499" description="Fibronectin type-III domain-containing protein" evidence="5">
    <location>
        <begin position="23"/>
        <end position="326"/>
    </location>
</feature>
<feature type="region of interest" description="Disordered" evidence="4">
    <location>
        <begin position="207"/>
        <end position="226"/>
    </location>
</feature>
<dbReference type="InterPro" id="IPR050713">
    <property type="entry name" value="RTP_Phos/Ushers"/>
</dbReference>
<evidence type="ECO:0000256" key="4">
    <source>
        <dbReference type="SAM" id="MobiDB-lite"/>
    </source>
</evidence>
<dbReference type="InterPro" id="IPR001919">
    <property type="entry name" value="CBD2"/>
</dbReference>
<dbReference type="InterPro" id="IPR036116">
    <property type="entry name" value="FN3_sf"/>
</dbReference>
<dbReference type="Pfam" id="PF00553">
    <property type="entry name" value="CBM_2"/>
    <property type="match status" value="1"/>
</dbReference>
<keyword evidence="2" id="KW-0326">Glycosidase</keyword>
<name>A0ABQ5R9F0_9ACTN</name>
<reference evidence="7" key="1">
    <citation type="submission" date="2022-12" db="EMBL/GenBank/DDBJ databases">
        <title>New Phytohabitans aurantiacus sp. RD004123 nov., an actinomycete isolated from soil.</title>
        <authorList>
            <person name="Triningsih D.W."/>
            <person name="Harunari E."/>
            <person name="Igarashi Y."/>
        </authorList>
    </citation>
    <scope>NUCLEOTIDE SEQUENCE</scope>
    <source>
        <strain evidence="7">RD004123</strain>
    </source>
</reference>
<protein>
    <recommendedName>
        <fullName evidence="6">Fibronectin type-III domain-containing protein</fullName>
    </recommendedName>
</protein>
<dbReference type="InterPro" id="IPR003961">
    <property type="entry name" value="FN3_dom"/>
</dbReference>
<gene>
    <name evidence="7" type="ORF">Pa4123_85780</name>
</gene>
<evidence type="ECO:0000256" key="5">
    <source>
        <dbReference type="SAM" id="SignalP"/>
    </source>
</evidence>
<keyword evidence="2" id="KW-0378">Hydrolase</keyword>
<dbReference type="InterPro" id="IPR008965">
    <property type="entry name" value="CBM2/CBM3_carb-bd_dom_sf"/>
</dbReference>
<evidence type="ECO:0000259" key="6">
    <source>
        <dbReference type="PROSITE" id="PS50853"/>
    </source>
</evidence>
<dbReference type="InterPro" id="IPR012291">
    <property type="entry name" value="CBM2_carb-bd_dom_sf"/>
</dbReference>
<dbReference type="PANTHER" id="PTHR46957">
    <property type="entry name" value="CYTOKINE RECEPTOR"/>
    <property type="match status" value="1"/>
</dbReference>
<evidence type="ECO:0000256" key="2">
    <source>
        <dbReference type="ARBA" id="ARBA00023295"/>
    </source>
</evidence>
<keyword evidence="1" id="KW-0119">Carbohydrate metabolism</keyword>
<dbReference type="RefSeq" id="WP_281905389.1">
    <property type="nucleotide sequence ID" value="NZ_BSDI01000082.1"/>
</dbReference>
<keyword evidence="5" id="KW-0732">Signal</keyword>
<evidence type="ECO:0000313" key="7">
    <source>
        <dbReference type="EMBL" id="GLI03300.1"/>
    </source>
</evidence>
<evidence type="ECO:0000256" key="3">
    <source>
        <dbReference type="ARBA" id="ARBA00023326"/>
    </source>
</evidence>
<dbReference type="PROSITE" id="PS50853">
    <property type="entry name" value="FN3"/>
    <property type="match status" value="2"/>
</dbReference>
<dbReference type="SUPFAM" id="SSF49265">
    <property type="entry name" value="Fibronectin type III"/>
    <property type="match status" value="1"/>
</dbReference>
<dbReference type="Gene3D" id="2.60.40.290">
    <property type="match status" value="1"/>
</dbReference>
<sequence>MNLTRLALVVTVALAAALPARAAAADTPDTVPPGPPGRPVVTGITYTDATMTWAPAVDDRGVVQYGIWQRTPDRGDMFYNATSATTFRFSGLAPGTAYTFFVVASDGRNNGPASPSVTFQTRTAPVESQPPSRPGTPTVTAISPTTAELAWTPSTDNVAVIRYLVYRVVGTTRTLFTYGDASATTRLQFLVPDRDYTLVVVAEDPAGNRSEASAPGRLRPPPDPGASCRVSFAGPSPGAPGMHRVAVTYTGAAAVMHWSARFALPAGTTVSWAWTAWEHTGGDLVFYYEGWADTLVPGETINLDMALTGPGRPDPATARLNGVPCT</sequence>
<feature type="signal peptide" evidence="5">
    <location>
        <begin position="1"/>
        <end position="22"/>
    </location>
</feature>
<evidence type="ECO:0000256" key="1">
    <source>
        <dbReference type="ARBA" id="ARBA00023277"/>
    </source>
</evidence>
<dbReference type="CDD" id="cd00063">
    <property type="entry name" value="FN3"/>
    <property type="match status" value="2"/>
</dbReference>
<feature type="region of interest" description="Disordered" evidence="4">
    <location>
        <begin position="111"/>
        <end position="139"/>
    </location>
</feature>
<dbReference type="Pfam" id="PF00041">
    <property type="entry name" value="fn3"/>
    <property type="match status" value="2"/>
</dbReference>
<dbReference type="SMART" id="SM00060">
    <property type="entry name" value="FN3"/>
    <property type="match status" value="2"/>
</dbReference>
<proteinExistence type="predicted"/>
<organism evidence="7 8">
    <name type="scientific">Phytohabitans aurantiacus</name>
    <dbReference type="NCBI Taxonomy" id="3016789"/>
    <lineage>
        <taxon>Bacteria</taxon>
        <taxon>Bacillati</taxon>
        <taxon>Actinomycetota</taxon>
        <taxon>Actinomycetes</taxon>
        <taxon>Micromonosporales</taxon>
        <taxon>Micromonosporaceae</taxon>
    </lineage>
</organism>
<dbReference type="Proteomes" id="UP001144280">
    <property type="component" value="Unassembled WGS sequence"/>
</dbReference>
<evidence type="ECO:0000313" key="8">
    <source>
        <dbReference type="Proteomes" id="UP001144280"/>
    </source>
</evidence>
<dbReference type="InterPro" id="IPR013783">
    <property type="entry name" value="Ig-like_fold"/>
</dbReference>
<feature type="domain" description="Fibronectin type-III" evidence="6">
    <location>
        <begin position="35"/>
        <end position="124"/>
    </location>
</feature>